<dbReference type="EMBL" id="CP017754">
    <property type="protein sequence ID" value="AOZ07471.1"/>
    <property type="molecule type" value="Genomic_DNA"/>
</dbReference>
<evidence type="ECO:0000313" key="4">
    <source>
        <dbReference type="EMBL" id="AOZ07471.1"/>
    </source>
</evidence>
<dbReference type="SUPFAM" id="SSF55729">
    <property type="entry name" value="Acyl-CoA N-acyltransferases (Nat)"/>
    <property type="match status" value="1"/>
</dbReference>
<proteinExistence type="predicted"/>
<name>A0ABN4TRW8_9BURK</name>
<dbReference type="Proteomes" id="UP000177515">
    <property type="component" value="Chromosome 1"/>
</dbReference>
<evidence type="ECO:0000256" key="1">
    <source>
        <dbReference type="ARBA" id="ARBA00022679"/>
    </source>
</evidence>
<evidence type="ECO:0000313" key="5">
    <source>
        <dbReference type="Proteomes" id="UP000177515"/>
    </source>
</evidence>
<sequence length="173" mass="18918">MSVDRPTSFTLRAATAADCGTLFRLISALAEYEKLNHLVEATPARLEQALFGPQAHAEAILVDATTPEGSRSVGFALFFHNFSTFLAKPGLYLEDLFVEPAWRGHGLGKLLLRHLAALALERGCGRFEWSVLDWNTPSIEFYRAMGADVMPDWRICRVTGDALARLGAPAAGI</sequence>
<dbReference type="InterPro" id="IPR051016">
    <property type="entry name" value="Diverse_Substrate_AcTransf"/>
</dbReference>
<reference evidence="4 5" key="1">
    <citation type="submission" date="2016-10" db="EMBL/GenBank/DDBJ databases">
        <title>Complete genome sequences of three Cupriavidus strains isolated from various Malaysian environments.</title>
        <authorList>
            <person name="Abdullah A.A.-A."/>
            <person name="Shafie N.A.H."/>
            <person name="Lau N.S."/>
        </authorList>
    </citation>
    <scope>NUCLEOTIDE SEQUENCE [LARGE SCALE GENOMIC DNA]</scope>
    <source>
        <strain evidence="4 5">USMAA1020</strain>
    </source>
</reference>
<keyword evidence="1" id="KW-0808">Transferase</keyword>
<dbReference type="RefSeq" id="WP_071070363.1">
    <property type="nucleotide sequence ID" value="NZ_CP017754.1"/>
</dbReference>
<dbReference type="PROSITE" id="PS51186">
    <property type="entry name" value="GNAT"/>
    <property type="match status" value="1"/>
</dbReference>
<accession>A0ABN4TRW8</accession>
<dbReference type="Gene3D" id="3.40.630.30">
    <property type="match status" value="1"/>
</dbReference>
<dbReference type="InterPro" id="IPR016181">
    <property type="entry name" value="Acyl_CoA_acyltransferase"/>
</dbReference>
<gene>
    <name evidence="4" type="ORF">BKK80_17780</name>
</gene>
<feature type="domain" description="N-acetyltransferase" evidence="3">
    <location>
        <begin position="21"/>
        <end position="169"/>
    </location>
</feature>
<evidence type="ECO:0000256" key="2">
    <source>
        <dbReference type="ARBA" id="ARBA00023315"/>
    </source>
</evidence>
<keyword evidence="5" id="KW-1185">Reference proteome</keyword>
<dbReference type="PANTHER" id="PTHR10545">
    <property type="entry name" value="DIAMINE N-ACETYLTRANSFERASE"/>
    <property type="match status" value="1"/>
</dbReference>
<protein>
    <submittedName>
        <fullName evidence="4">GNAT family N-acetyltransferase</fullName>
    </submittedName>
</protein>
<dbReference type="CDD" id="cd04301">
    <property type="entry name" value="NAT_SF"/>
    <property type="match status" value="1"/>
</dbReference>
<dbReference type="PANTHER" id="PTHR10545:SF29">
    <property type="entry name" value="GH14572P-RELATED"/>
    <property type="match status" value="1"/>
</dbReference>
<organism evidence="4 5">
    <name type="scientific">Cupriavidus malaysiensis</name>
    <dbReference type="NCBI Taxonomy" id="367825"/>
    <lineage>
        <taxon>Bacteria</taxon>
        <taxon>Pseudomonadati</taxon>
        <taxon>Pseudomonadota</taxon>
        <taxon>Betaproteobacteria</taxon>
        <taxon>Burkholderiales</taxon>
        <taxon>Burkholderiaceae</taxon>
        <taxon>Cupriavidus</taxon>
    </lineage>
</organism>
<keyword evidence="2" id="KW-0012">Acyltransferase</keyword>
<evidence type="ECO:0000259" key="3">
    <source>
        <dbReference type="PROSITE" id="PS51186"/>
    </source>
</evidence>
<dbReference type="Pfam" id="PF00583">
    <property type="entry name" value="Acetyltransf_1"/>
    <property type="match status" value="1"/>
</dbReference>
<dbReference type="InterPro" id="IPR000182">
    <property type="entry name" value="GNAT_dom"/>
</dbReference>